<dbReference type="Gene3D" id="4.10.240.10">
    <property type="entry name" value="Zn(2)-C6 fungal-type DNA-binding domain"/>
    <property type="match status" value="1"/>
</dbReference>
<dbReference type="SMART" id="SM00066">
    <property type="entry name" value="GAL4"/>
    <property type="match status" value="1"/>
</dbReference>
<dbReference type="PROSITE" id="PS50048">
    <property type="entry name" value="ZN2_CY6_FUNGAL_2"/>
    <property type="match status" value="1"/>
</dbReference>
<keyword evidence="3" id="KW-0805">Transcription regulation</keyword>
<evidence type="ECO:0000256" key="2">
    <source>
        <dbReference type="ARBA" id="ARBA00022833"/>
    </source>
</evidence>
<dbReference type="GO" id="GO:0000981">
    <property type="term" value="F:DNA-binding transcription factor activity, RNA polymerase II-specific"/>
    <property type="evidence" value="ECO:0007669"/>
    <property type="project" value="InterPro"/>
</dbReference>
<feature type="compositionally biased region" description="Low complexity" evidence="7">
    <location>
        <begin position="79"/>
        <end position="91"/>
    </location>
</feature>
<feature type="region of interest" description="Disordered" evidence="7">
    <location>
        <begin position="41"/>
        <end position="92"/>
    </location>
</feature>
<evidence type="ECO:0000256" key="4">
    <source>
        <dbReference type="ARBA" id="ARBA00023125"/>
    </source>
</evidence>
<evidence type="ECO:0000313" key="10">
    <source>
        <dbReference type="Proteomes" id="UP001275084"/>
    </source>
</evidence>
<dbReference type="Pfam" id="PF11951">
    <property type="entry name" value="Fungal_trans_2"/>
    <property type="match status" value="1"/>
</dbReference>
<dbReference type="PANTHER" id="PTHR37534">
    <property type="entry name" value="TRANSCRIPTIONAL ACTIVATOR PROTEIN UGA3"/>
    <property type="match status" value="1"/>
</dbReference>
<keyword evidence="2" id="KW-0862">Zinc</keyword>
<evidence type="ECO:0000256" key="1">
    <source>
        <dbReference type="ARBA" id="ARBA00004123"/>
    </source>
</evidence>
<dbReference type="GO" id="GO:0003677">
    <property type="term" value="F:DNA binding"/>
    <property type="evidence" value="ECO:0007669"/>
    <property type="project" value="UniProtKB-KW"/>
</dbReference>
<keyword evidence="6" id="KW-0539">Nucleus</keyword>
<dbReference type="InterPro" id="IPR001138">
    <property type="entry name" value="Zn2Cys6_DnaBD"/>
</dbReference>
<dbReference type="InterPro" id="IPR021858">
    <property type="entry name" value="Fun_TF"/>
</dbReference>
<dbReference type="EMBL" id="JAUIQD010000005">
    <property type="protein sequence ID" value="KAK3349065.1"/>
    <property type="molecule type" value="Genomic_DNA"/>
</dbReference>
<accession>A0AAJ0HDZ9</accession>
<dbReference type="Pfam" id="PF00172">
    <property type="entry name" value="Zn_clus"/>
    <property type="match status" value="1"/>
</dbReference>
<evidence type="ECO:0000256" key="7">
    <source>
        <dbReference type="SAM" id="MobiDB-lite"/>
    </source>
</evidence>
<evidence type="ECO:0000256" key="3">
    <source>
        <dbReference type="ARBA" id="ARBA00023015"/>
    </source>
</evidence>
<comment type="subcellular location">
    <subcellularLocation>
        <location evidence="1">Nucleus</location>
    </subcellularLocation>
</comment>
<evidence type="ECO:0000313" key="9">
    <source>
        <dbReference type="EMBL" id="KAK3349065.1"/>
    </source>
</evidence>
<dbReference type="PANTHER" id="PTHR37534:SF20">
    <property type="entry name" value="PRO1A C6 ZINK-FINGER PROTEIN"/>
    <property type="match status" value="1"/>
</dbReference>
<dbReference type="GO" id="GO:0005634">
    <property type="term" value="C:nucleus"/>
    <property type="evidence" value="ECO:0007669"/>
    <property type="project" value="UniProtKB-SubCell"/>
</dbReference>
<dbReference type="GO" id="GO:0008270">
    <property type="term" value="F:zinc ion binding"/>
    <property type="evidence" value="ECO:0007669"/>
    <property type="project" value="InterPro"/>
</dbReference>
<proteinExistence type="predicted"/>
<feature type="region of interest" description="Disordered" evidence="7">
    <location>
        <begin position="160"/>
        <end position="193"/>
    </location>
</feature>
<name>A0AAJ0HDZ9_9PEZI</name>
<feature type="compositionally biased region" description="Basic and acidic residues" evidence="7">
    <location>
        <begin position="45"/>
        <end position="58"/>
    </location>
</feature>
<evidence type="ECO:0000256" key="6">
    <source>
        <dbReference type="ARBA" id="ARBA00023242"/>
    </source>
</evidence>
<feature type="domain" description="Zn(2)-C6 fungal-type" evidence="8">
    <location>
        <begin position="9"/>
        <end position="37"/>
    </location>
</feature>
<feature type="compositionally biased region" description="Pro residues" evidence="7">
    <location>
        <begin position="169"/>
        <end position="189"/>
    </location>
</feature>
<evidence type="ECO:0000259" key="8">
    <source>
        <dbReference type="PROSITE" id="PS50048"/>
    </source>
</evidence>
<dbReference type="SUPFAM" id="SSF57701">
    <property type="entry name" value="Zn2/Cys6 DNA-binding domain"/>
    <property type="match status" value="1"/>
</dbReference>
<organism evidence="9 10">
    <name type="scientific">Lasiosphaeria hispida</name>
    <dbReference type="NCBI Taxonomy" id="260671"/>
    <lineage>
        <taxon>Eukaryota</taxon>
        <taxon>Fungi</taxon>
        <taxon>Dikarya</taxon>
        <taxon>Ascomycota</taxon>
        <taxon>Pezizomycotina</taxon>
        <taxon>Sordariomycetes</taxon>
        <taxon>Sordariomycetidae</taxon>
        <taxon>Sordariales</taxon>
        <taxon>Lasiosphaeriaceae</taxon>
        <taxon>Lasiosphaeria</taxon>
    </lineage>
</organism>
<dbReference type="AlphaFoldDB" id="A0AAJ0HDZ9"/>
<gene>
    <name evidence="9" type="ORF">B0T25DRAFT_609535</name>
</gene>
<keyword evidence="4" id="KW-0238">DNA-binding</keyword>
<dbReference type="Proteomes" id="UP001275084">
    <property type="component" value="Unassembled WGS sequence"/>
</dbReference>
<dbReference type="PROSITE" id="PS00463">
    <property type="entry name" value="ZN2_CY6_FUNGAL_1"/>
    <property type="match status" value="1"/>
</dbReference>
<evidence type="ECO:0000256" key="5">
    <source>
        <dbReference type="ARBA" id="ARBA00023163"/>
    </source>
</evidence>
<comment type="caution">
    <text evidence="9">The sequence shown here is derived from an EMBL/GenBank/DDBJ whole genome shotgun (WGS) entry which is preliminary data.</text>
</comment>
<keyword evidence="5" id="KW-0804">Transcription</keyword>
<keyword evidence="10" id="KW-1185">Reference proteome</keyword>
<reference evidence="9" key="1">
    <citation type="journal article" date="2023" name="Mol. Phylogenet. Evol.">
        <title>Genome-scale phylogeny and comparative genomics of the fungal order Sordariales.</title>
        <authorList>
            <person name="Hensen N."/>
            <person name="Bonometti L."/>
            <person name="Westerberg I."/>
            <person name="Brannstrom I.O."/>
            <person name="Guillou S."/>
            <person name="Cros-Aarteil S."/>
            <person name="Calhoun S."/>
            <person name="Haridas S."/>
            <person name="Kuo A."/>
            <person name="Mondo S."/>
            <person name="Pangilinan J."/>
            <person name="Riley R."/>
            <person name="LaButti K."/>
            <person name="Andreopoulos B."/>
            <person name="Lipzen A."/>
            <person name="Chen C."/>
            <person name="Yan M."/>
            <person name="Daum C."/>
            <person name="Ng V."/>
            <person name="Clum A."/>
            <person name="Steindorff A."/>
            <person name="Ohm R.A."/>
            <person name="Martin F."/>
            <person name="Silar P."/>
            <person name="Natvig D.O."/>
            <person name="Lalanne C."/>
            <person name="Gautier V."/>
            <person name="Ament-Velasquez S.L."/>
            <person name="Kruys A."/>
            <person name="Hutchinson M.I."/>
            <person name="Powell A.J."/>
            <person name="Barry K."/>
            <person name="Miller A.N."/>
            <person name="Grigoriev I.V."/>
            <person name="Debuchy R."/>
            <person name="Gladieux P."/>
            <person name="Hiltunen Thoren M."/>
            <person name="Johannesson H."/>
        </authorList>
    </citation>
    <scope>NUCLEOTIDE SEQUENCE</scope>
    <source>
        <strain evidence="9">CBS 955.72</strain>
    </source>
</reference>
<protein>
    <submittedName>
        <fullName evidence="9">Fungal-specific transcription factor domain-containing protein</fullName>
    </submittedName>
</protein>
<dbReference type="InterPro" id="IPR036864">
    <property type="entry name" value="Zn2-C6_fun-type_DNA-bd_sf"/>
</dbReference>
<dbReference type="CDD" id="cd00067">
    <property type="entry name" value="GAL4"/>
    <property type="match status" value="1"/>
</dbReference>
<sequence>MPGQRSKSGCWTCRLRRKKCNEGGPPCNNCETRGIFCHGYGPKPGWKDRGDREKEEAGRLQLHTRRRRSTASPGHMPQTSGSMSSTSASSTAVEAMTPPAVVFGSPLFSPMPSDFSFSLSPPAQDAADFDILKALGLTLPEPANTTTFSDGIWPTAADPTGTLDELTEPPAPSPEVPGLPQPPEAPQAPPFSFASAEIGPRAKAQHVIPPEKDIDLIMRFLGDASPDSSWILFLLLRSPTFYHASLGTSAYRLSLSLPADSGGHAAAIQDYQTHRAHALQGFRDMQTMSLPSFLGETLICAVQIALLEALGKNMQSCHSYLDAAAQLLVEHSEPPTQPPSPTPTSLIPTPSPLELKALHTSRALLIWNDILLSSSQQKLPTTTATYRTLLATPAFTTAFQATTTHPPWLPLALLDTTALEVWKQTQESRAHLSIPALVLRAAALETSIQDHLAAPCPATTQIFAAALLVHLHAIVSGARTGVPEIREGIDRAIAVWGPREARGGGRALAWPYCVCASLATGGQRDVFRVGVGGEGMAEFVAVVEECWREVDRGGQAEWRGVVKRGGVVGLFS</sequence>
<reference evidence="9" key="2">
    <citation type="submission" date="2023-06" db="EMBL/GenBank/DDBJ databases">
        <authorList>
            <consortium name="Lawrence Berkeley National Laboratory"/>
            <person name="Haridas S."/>
            <person name="Hensen N."/>
            <person name="Bonometti L."/>
            <person name="Westerberg I."/>
            <person name="Brannstrom I.O."/>
            <person name="Guillou S."/>
            <person name="Cros-Aarteil S."/>
            <person name="Calhoun S."/>
            <person name="Kuo A."/>
            <person name="Mondo S."/>
            <person name="Pangilinan J."/>
            <person name="Riley R."/>
            <person name="Labutti K."/>
            <person name="Andreopoulos B."/>
            <person name="Lipzen A."/>
            <person name="Chen C."/>
            <person name="Yanf M."/>
            <person name="Daum C."/>
            <person name="Ng V."/>
            <person name="Clum A."/>
            <person name="Steindorff A."/>
            <person name="Ohm R."/>
            <person name="Martin F."/>
            <person name="Silar P."/>
            <person name="Natvig D."/>
            <person name="Lalanne C."/>
            <person name="Gautier V."/>
            <person name="Ament-Velasquez S.L."/>
            <person name="Kruys A."/>
            <person name="Hutchinson M.I."/>
            <person name="Powell A.J."/>
            <person name="Barry K."/>
            <person name="Miller A.N."/>
            <person name="Grigoriev I.V."/>
            <person name="Debuchy R."/>
            <person name="Gladieux P."/>
            <person name="Thoren M.H."/>
            <person name="Johannesson H."/>
        </authorList>
    </citation>
    <scope>NUCLEOTIDE SEQUENCE</scope>
    <source>
        <strain evidence="9">CBS 955.72</strain>
    </source>
</reference>